<feature type="chain" id="PRO_5018024696" evidence="2">
    <location>
        <begin position="32"/>
        <end position="142"/>
    </location>
</feature>
<dbReference type="EMBL" id="RCUY01000002">
    <property type="protein sequence ID" value="RLP83960.1"/>
    <property type="molecule type" value="Genomic_DNA"/>
</dbReference>
<accession>A0A3L7AWQ7</accession>
<evidence type="ECO:0000256" key="2">
    <source>
        <dbReference type="SAM" id="SignalP"/>
    </source>
</evidence>
<keyword evidence="1" id="KW-1133">Transmembrane helix</keyword>
<keyword evidence="1" id="KW-0812">Transmembrane</keyword>
<organism evidence="3 4">
    <name type="scientific">Mycetocola lacteus</name>
    <dbReference type="NCBI Taxonomy" id="76637"/>
    <lineage>
        <taxon>Bacteria</taxon>
        <taxon>Bacillati</taxon>
        <taxon>Actinomycetota</taxon>
        <taxon>Actinomycetes</taxon>
        <taxon>Micrococcales</taxon>
        <taxon>Microbacteriaceae</taxon>
        <taxon>Mycetocola</taxon>
    </lineage>
</organism>
<feature type="signal peptide" evidence="2">
    <location>
        <begin position="1"/>
        <end position="31"/>
    </location>
</feature>
<name>A0A3L7AWQ7_9MICO</name>
<comment type="caution">
    <text evidence="3">The sequence shown here is derived from an EMBL/GenBank/DDBJ whole genome shotgun (WGS) entry which is preliminary data.</text>
</comment>
<keyword evidence="1" id="KW-0472">Membrane</keyword>
<sequence>MRIGLSVVVAQSLFHALFAFLPAGGAHVAQAAGAAHVHGGPVVISALEPLTHAGHAGPIMWVAHVVAALVTWLFLLHGEAALYSLLRELRLLARVRILLGILTERPLSRARVLIAEAITPLRERHLEIRCTRGPPVLAGAST</sequence>
<evidence type="ECO:0000313" key="3">
    <source>
        <dbReference type="EMBL" id="RLP83960.1"/>
    </source>
</evidence>
<dbReference type="AlphaFoldDB" id="A0A3L7AWQ7"/>
<evidence type="ECO:0000256" key="1">
    <source>
        <dbReference type="SAM" id="Phobius"/>
    </source>
</evidence>
<feature type="transmembrane region" description="Helical" evidence="1">
    <location>
        <begin position="63"/>
        <end position="86"/>
    </location>
</feature>
<keyword evidence="4" id="KW-1185">Reference proteome</keyword>
<gene>
    <name evidence="3" type="ORF">D9V34_03935</name>
</gene>
<evidence type="ECO:0000313" key="4">
    <source>
        <dbReference type="Proteomes" id="UP000269438"/>
    </source>
</evidence>
<protein>
    <submittedName>
        <fullName evidence="3">Uncharacterized protein</fullName>
    </submittedName>
</protein>
<keyword evidence="2" id="KW-0732">Signal</keyword>
<dbReference type="Proteomes" id="UP000269438">
    <property type="component" value="Unassembled WGS sequence"/>
</dbReference>
<proteinExistence type="predicted"/>
<reference evidence="3 4" key="1">
    <citation type="submission" date="2018-10" db="EMBL/GenBank/DDBJ databases">
        <authorList>
            <person name="Li J."/>
        </authorList>
    </citation>
    <scope>NUCLEOTIDE SEQUENCE [LARGE SCALE GENOMIC DNA]</scope>
    <source>
        <strain evidence="3 4">JCM 11654</strain>
    </source>
</reference>